<reference evidence="1 2" key="1">
    <citation type="journal article" date="2014" name="Genome Announc.">
        <title>Draft Genome Sequence of Bacteroides reticulotermitis Strain JCM 10512T, Isolated from the Gut of a Termite.</title>
        <authorList>
            <person name="Yuki M."/>
            <person name="Oshima K."/>
            <person name="Suda W."/>
            <person name="Sakamoto M."/>
            <person name="Iida T."/>
            <person name="Hattori M."/>
            <person name="Ohkuma M."/>
        </authorList>
    </citation>
    <scope>NUCLEOTIDE SEQUENCE [LARGE SCALE GENOMIC DNA]</scope>
    <source>
        <strain evidence="1 2">JCM 10512</strain>
    </source>
</reference>
<proteinExistence type="predicted"/>
<protein>
    <submittedName>
        <fullName evidence="1">Uncharacterized protein</fullName>
    </submittedName>
</protein>
<organism evidence="1 2">
    <name type="scientific">Bacteroides reticulotermitis JCM 10512</name>
    <dbReference type="NCBI Taxonomy" id="1445607"/>
    <lineage>
        <taxon>Bacteria</taxon>
        <taxon>Pseudomonadati</taxon>
        <taxon>Bacteroidota</taxon>
        <taxon>Bacteroidia</taxon>
        <taxon>Bacteroidales</taxon>
        <taxon>Bacteroidaceae</taxon>
        <taxon>Bacteroides</taxon>
    </lineage>
</organism>
<keyword evidence="2" id="KW-1185">Reference proteome</keyword>
<evidence type="ECO:0000313" key="1">
    <source>
        <dbReference type="EMBL" id="GAE86029.1"/>
    </source>
</evidence>
<evidence type="ECO:0000313" key="2">
    <source>
        <dbReference type="Proteomes" id="UP000019131"/>
    </source>
</evidence>
<accession>W4UZX6</accession>
<gene>
    <name evidence="1" type="ORF">JCM10512_4508</name>
</gene>
<dbReference type="Proteomes" id="UP000019131">
    <property type="component" value="Unassembled WGS sequence"/>
</dbReference>
<sequence length="63" mass="7468">MDKQIFICQKELDYSAQQTASQFNISIECIYKKVSIIMKELRFQLRLAGYYSLFACLCLQQMM</sequence>
<dbReference type="AlphaFoldDB" id="W4UZX6"/>
<dbReference type="EMBL" id="BAIV01000035">
    <property type="protein sequence ID" value="GAE86029.1"/>
    <property type="molecule type" value="Genomic_DNA"/>
</dbReference>
<name>W4UZX6_9BACE</name>
<comment type="caution">
    <text evidence="1">The sequence shown here is derived from an EMBL/GenBank/DDBJ whole genome shotgun (WGS) entry which is preliminary data.</text>
</comment>